<evidence type="ECO:0000259" key="8">
    <source>
        <dbReference type="PROSITE" id="PS50097"/>
    </source>
</evidence>
<dbReference type="InterPro" id="IPR018940">
    <property type="entry name" value="EF-1_beta_acid_region_euk"/>
</dbReference>
<gene>
    <name evidence="9" type="ORF">QYM36_016378</name>
</gene>
<evidence type="ECO:0000313" key="10">
    <source>
        <dbReference type="Proteomes" id="UP001187531"/>
    </source>
</evidence>
<dbReference type="InterPro" id="IPR001326">
    <property type="entry name" value="Transl_elong_EF1B_B/D_CS"/>
</dbReference>
<dbReference type="AlphaFoldDB" id="A0AA88H9S5"/>
<dbReference type="CDD" id="cd00292">
    <property type="entry name" value="EF1B"/>
    <property type="match status" value="1"/>
</dbReference>
<dbReference type="PROSITE" id="PS00824">
    <property type="entry name" value="EF1BD_1"/>
    <property type="match status" value="1"/>
</dbReference>
<dbReference type="InterPro" id="IPR014717">
    <property type="entry name" value="Transl_elong_EF1B/ribsomal_bS6"/>
</dbReference>
<dbReference type="GO" id="GO:0005853">
    <property type="term" value="C:eukaryotic translation elongation factor 1 complex"/>
    <property type="evidence" value="ECO:0007669"/>
    <property type="project" value="InterPro"/>
</dbReference>
<comment type="caution">
    <text evidence="9">The sequence shown here is derived from an EMBL/GenBank/DDBJ whole genome shotgun (WGS) entry which is preliminary data.</text>
</comment>
<dbReference type="InterPro" id="IPR011333">
    <property type="entry name" value="SKP1/BTB/POZ_sf"/>
</dbReference>
<keyword evidence="3 5" id="KW-0251">Elongation factor</keyword>
<dbReference type="SMART" id="SM01182">
    <property type="entry name" value="EF-1_beta_acid"/>
    <property type="match status" value="1"/>
</dbReference>
<dbReference type="FunFam" id="3.30.70.60:FF:000001">
    <property type="entry name" value="Elongation factor 1-beta 1 like"/>
    <property type="match status" value="1"/>
</dbReference>
<keyword evidence="6" id="KW-0175">Coiled coil</keyword>
<protein>
    <recommendedName>
        <fullName evidence="8">BTB domain-containing protein</fullName>
    </recommendedName>
</protein>
<dbReference type="InterPro" id="IPR000210">
    <property type="entry name" value="BTB/POZ_dom"/>
</dbReference>
<dbReference type="CDD" id="cd18315">
    <property type="entry name" value="BTB_POZ_BAB-like"/>
    <property type="match status" value="1"/>
</dbReference>
<dbReference type="GO" id="GO:0003746">
    <property type="term" value="F:translation elongation factor activity"/>
    <property type="evidence" value="ECO:0007669"/>
    <property type="project" value="UniProtKB-KW"/>
</dbReference>
<dbReference type="SMART" id="SM00888">
    <property type="entry name" value="EF1_GNE"/>
    <property type="match status" value="1"/>
</dbReference>
<keyword evidence="10" id="KW-1185">Reference proteome</keyword>
<feature type="domain" description="BTB" evidence="8">
    <location>
        <begin position="31"/>
        <end position="96"/>
    </location>
</feature>
<comment type="subunit">
    <text evidence="2">EF-1 is composed of 4 subunits: alpha, beta, delta, and gamma.</text>
</comment>
<evidence type="ECO:0000256" key="4">
    <source>
        <dbReference type="ARBA" id="ARBA00022917"/>
    </source>
</evidence>
<dbReference type="InterPro" id="IPR049720">
    <property type="entry name" value="EF1B_bsu/dsu"/>
</dbReference>
<feature type="compositionally biased region" description="Acidic residues" evidence="7">
    <location>
        <begin position="321"/>
        <end position="332"/>
    </location>
</feature>
<evidence type="ECO:0000256" key="2">
    <source>
        <dbReference type="ARBA" id="ARBA00011613"/>
    </source>
</evidence>
<dbReference type="PROSITE" id="PS00825">
    <property type="entry name" value="EF1BD_2"/>
    <property type="match status" value="1"/>
</dbReference>
<dbReference type="PANTHER" id="PTHR11595">
    <property type="entry name" value="EF-HAND AND COILED-COIL DOMAIN-CONTAINING FAMILY MEMBER"/>
    <property type="match status" value="1"/>
</dbReference>
<dbReference type="Pfam" id="PF10587">
    <property type="entry name" value="EF-1_beta_acid"/>
    <property type="match status" value="1"/>
</dbReference>
<dbReference type="GO" id="GO:0005085">
    <property type="term" value="F:guanyl-nucleotide exchange factor activity"/>
    <property type="evidence" value="ECO:0007669"/>
    <property type="project" value="TreeGrafter"/>
</dbReference>
<feature type="coiled-coil region" evidence="6">
    <location>
        <begin position="267"/>
        <end position="308"/>
    </location>
</feature>
<dbReference type="PROSITE" id="PS50097">
    <property type="entry name" value="BTB"/>
    <property type="match status" value="1"/>
</dbReference>
<dbReference type="SUPFAM" id="SSF54695">
    <property type="entry name" value="POZ domain"/>
    <property type="match status" value="1"/>
</dbReference>
<reference evidence="9" key="1">
    <citation type="submission" date="2023-07" db="EMBL/GenBank/DDBJ databases">
        <title>Chromosome-level genome assembly of Artemia franciscana.</title>
        <authorList>
            <person name="Jo E."/>
        </authorList>
    </citation>
    <scope>NUCLEOTIDE SEQUENCE</scope>
    <source>
        <tissue evidence="9">Whole body</tissue>
    </source>
</reference>
<dbReference type="Pfam" id="PF00651">
    <property type="entry name" value="BTB"/>
    <property type="match status" value="1"/>
</dbReference>
<evidence type="ECO:0000256" key="5">
    <source>
        <dbReference type="RuleBase" id="RU003791"/>
    </source>
</evidence>
<dbReference type="InterPro" id="IPR036219">
    <property type="entry name" value="eEF-1beta-like_sf"/>
</dbReference>
<dbReference type="Gene3D" id="3.30.70.60">
    <property type="match status" value="1"/>
</dbReference>
<organism evidence="9 10">
    <name type="scientific">Artemia franciscana</name>
    <name type="common">Brine shrimp</name>
    <name type="synonym">Artemia sanfranciscana</name>
    <dbReference type="NCBI Taxonomy" id="6661"/>
    <lineage>
        <taxon>Eukaryota</taxon>
        <taxon>Metazoa</taxon>
        <taxon>Ecdysozoa</taxon>
        <taxon>Arthropoda</taxon>
        <taxon>Crustacea</taxon>
        <taxon>Branchiopoda</taxon>
        <taxon>Anostraca</taxon>
        <taxon>Artemiidae</taxon>
        <taxon>Artemia</taxon>
    </lineage>
</organism>
<dbReference type="GO" id="GO:0005829">
    <property type="term" value="C:cytosol"/>
    <property type="evidence" value="ECO:0007669"/>
    <property type="project" value="TreeGrafter"/>
</dbReference>
<comment type="similarity">
    <text evidence="1 5">Belongs to the EF-1-beta/EF-1-delta family.</text>
</comment>
<evidence type="ECO:0000256" key="1">
    <source>
        <dbReference type="ARBA" id="ARBA00007411"/>
    </source>
</evidence>
<dbReference type="Pfam" id="PF00736">
    <property type="entry name" value="EF1_GNE"/>
    <property type="match status" value="1"/>
</dbReference>
<evidence type="ECO:0000313" key="9">
    <source>
        <dbReference type="EMBL" id="KAK2706324.1"/>
    </source>
</evidence>
<dbReference type="SMART" id="SM00225">
    <property type="entry name" value="BTB"/>
    <property type="match status" value="1"/>
</dbReference>
<dbReference type="SUPFAM" id="SSF54984">
    <property type="entry name" value="eEF-1beta-like"/>
    <property type="match status" value="1"/>
</dbReference>
<proteinExistence type="inferred from homology"/>
<keyword evidence="4 5" id="KW-0648">Protein biosynthesis</keyword>
<feature type="region of interest" description="Disordered" evidence="7">
    <location>
        <begin position="309"/>
        <end position="332"/>
    </location>
</feature>
<dbReference type="Proteomes" id="UP001187531">
    <property type="component" value="Unassembled WGS sequence"/>
</dbReference>
<dbReference type="EMBL" id="JAVRJZ010000020">
    <property type="protein sequence ID" value="KAK2706324.1"/>
    <property type="molecule type" value="Genomic_DNA"/>
</dbReference>
<accession>A0AA88H9S5</accession>
<dbReference type="PANTHER" id="PTHR11595:SF21">
    <property type="entry name" value="ELONGATION FACTOR 1-BETA"/>
    <property type="match status" value="1"/>
</dbReference>
<dbReference type="Gene3D" id="3.30.710.10">
    <property type="entry name" value="Potassium Channel Kv1.1, Chain A"/>
    <property type="match status" value="1"/>
</dbReference>
<dbReference type="InterPro" id="IPR014038">
    <property type="entry name" value="EF1B_bsu/dsu_GNE"/>
</dbReference>
<evidence type="ECO:0000256" key="6">
    <source>
        <dbReference type="SAM" id="Coils"/>
    </source>
</evidence>
<name>A0AA88H9S5_ARTSF</name>
<evidence type="ECO:0000256" key="7">
    <source>
        <dbReference type="SAM" id="MobiDB-lite"/>
    </source>
</evidence>
<sequence>MEQKQFCLKWNNYMDVFHGAFLSLLNSELFTDVTLSCDSQSIKCHRLVLSSCSPYFETLLLGISHPHPIIILKDVKFHDLLALVKFMYAGEVTVSQAKTSSLIKVAEMLKVKGLTYPDDTDNQMQKHSYLSQNTQRTQLFAKGNGVDKASENHFLAEDSSSNVEPLVADTSTNKLENYLDETNCSAYEMDITACSSLDFRKELAKWESDIGKNGEKAKRKLTFFSYEDAERTFQEHLAGTYKPKPTAVTETLSGVLPSNTLKQLESAVALSNKVEALSSENKELKKCIDGLQGLLLGLRQRIETLEGKTTGAKLAAPPQKEEEDDDVDLFGSDEESEEAEKVKAERIAAYQAKKSHKPTVIAKSSILLDIKPWDDETDMGAMEREVRSIAMDGLIWGASKLVPVAFGVKKLQISCVVEDDKVSVDELVEKIEAFEDYVQSVDIAAFNKI</sequence>
<evidence type="ECO:0000256" key="3">
    <source>
        <dbReference type="ARBA" id="ARBA00022768"/>
    </source>
</evidence>